<sequence>MPHLSTYVGLADHSEKTLADSFRAVAEGHAREADVFHTCHLLAQWSDDHRERLAPVIDRYGEDESVSEPERLHADGLAEVRSGPVGLLRDLQDLYVLASLVQTTWTVVAQGAQGLRDRELLAVATSSNAETSRQLSWLNTRMKAAAPQALIVDPRSSS</sequence>
<reference evidence="2" key="1">
    <citation type="journal article" date="2019" name="Int. J. Syst. Evol. Microbiol.">
        <title>The Global Catalogue of Microorganisms (GCM) 10K type strain sequencing project: providing services to taxonomists for standard genome sequencing and annotation.</title>
        <authorList>
            <consortium name="The Broad Institute Genomics Platform"/>
            <consortium name="The Broad Institute Genome Sequencing Center for Infectious Disease"/>
            <person name="Wu L."/>
            <person name="Ma J."/>
        </authorList>
    </citation>
    <scope>NUCLEOTIDE SEQUENCE [LARGE SCALE GENOMIC DNA]</scope>
    <source>
        <strain evidence="2">JCM 16953</strain>
    </source>
</reference>
<organism evidence="1 2">
    <name type="scientific">Nocardioides panacisoli</name>
    <dbReference type="NCBI Taxonomy" id="627624"/>
    <lineage>
        <taxon>Bacteria</taxon>
        <taxon>Bacillati</taxon>
        <taxon>Actinomycetota</taxon>
        <taxon>Actinomycetes</taxon>
        <taxon>Propionibacteriales</taxon>
        <taxon>Nocardioidaceae</taxon>
        <taxon>Nocardioides</taxon>
    </lineage>
</organism>
<comment type="caution">
    <text evidence="1">The sequence shown here is derived from an EMBL/GenBank/DDBJ whole genome shotgun (WGS) entry which is preliminary data.</text>
</comment>
<dbReference type="RefSeq" id="WP_344779035.1">
    <property type="nucleotide sequence ID" value="NZ_BAABAH010000026.1"/>
</dbReference>
<dbReference type="EMBL" id="BAABAH010000026">
    <property type="protein sequence ID" value="GAA3836766.1"/>
    <property type="molecule type" value="Genomic_DNA"/>
</dbReference>
<name>A0ABP7J8N5_9ACTN</name>
<evidence type="ECO:0000313" key="1">
    <source>
        <dbReference type="EMBL" id="GAA3836766.1"/>
    </source>
</evidence>
<accession>A0ABP7J8N5</accession>
<dbReference type="Proteomes" id="UP001501821">
    <property type="component" value="Unassembled WGS sequence"/>
</dbReference>
<gene>
    <name evidence="1" type="ORF">GCM10022242_41720</name>
</gene>
<keyword evidence="2" id="KW-1185">Reference proteome</keyword>
<protein>
    <submittedName>
        <fullName evidence="1">Uncharacterized protein</fullName>
    </submittedName>
</protein>
<proteinExistence type="predicted"/>
<evidence type="ECO:0000313" key="2">
    <source>
        <dbReference type="Proteomes" id="UP001501821"/>
    </source>
</evidence>